<dbReference type="RefSeq" id="WP_249311380.1">
    <property type="nucleotide sequence ID" value="NZ_JACRSU010000001.1"/>
</dbReference>
<dbReference type="InterPro" id="IPR003695">
    <property type="entry name" value="Ppx_GppA_N"/>
</dbReference>
<dbReference type="CDD" id="cd24052">
    <property type="entry name" value="ASKHA_NBD_HpPPX-GppA-like"/>
    <property type="match status" value="1"/>
</dbReference>
<dbReference type="EMBL" id="JACRSU010000001">
    <property type="protein sequence ID" value="MBC8540291.1"/>
    <property type="molecule type" value="Genomic_DNA"/>
</dbReference>
<evidence type="ECO:0000259" key="2">
    <source>
        <dbReference type="Pfam" id="PF02541"/>
    </source>
</evidence>
<dbReference type="Proteomes" id="UP000611762">
    <property type="component" value="Unassembled WGS sequence"/>
</dbReference>
<organism evidence="3 4">
    <name type="scientific">Congzhengia minquanensis</name>
    <dbReference type="NCBI Taxonomy" id="2763657"/>
    <lineage>
        <taxon>Bacteria</taxon>
        <taxon>Bacillati</taxon>
        <taxon>Bacillota</taxon>
        <taxon>Clostridia</taxon>
        <taxon>Eubacteriales</taxon>
        <taxon>Oscillospiraceae</taxon>
        <taxon>Congzhengia</taxon>
    </lineage>
</organism>
<evidence type="ECO:0000313" key="3">
    <source>
        <dbReference type="EMBL" id="MBC8540291.1"/>
    </source>
</evidence>
<sequence>MRYAVADTGSNTIRLGVYDDENGQLKQLCNTAVFANLAGFIHDGVLTPDGICAAEAAIKKHQETAAEFGCQLNVFATAAIRNAKNTEEICKEIKMRTGAAVDVLTGEEEALFSFAGAAEDFPCADGVMADVGGGSSEVIVFSNKQPISTLSVPWGSLKAYKAFVSGSLPTEEEICAIQEAIAKAFAAQPRFCGVVRQNLCIVGGGVRASTKLAKIFLNETALTVNAVNKMLKMITENPEHSKNVIDQTTPKRALTIAPAMAIYSAVGAQFASEQIFVSDKGIKEGYILKKLL</sequence>
<dbReference type="AlphaFoldDB" id="A0A926HYY8"/>
<dbReference type="PANTHER" id="PTHR30005">
    <property type="entry name" value="EXOPOLYPHOSPHATASE"/>
    <property type="match status" value="1"/>
</dbReference>
<dbReference type="InterPro" id="IPR050273">
    <property type="entry name" value="GppA/Ppx_hydrolase"/>
</dbReference>
<dbReference type="Gene3D" id="3.30.420.40">
    <property type="match status" value="1"/>
</dbReference>
<accession>A0A926HYY8</accession>
<evidence type="ECO:0000256" key="1">
    <source>
        <dbReference type="ARBA" id="ARBA00007125"/>
    </source>
</evidence>
<evidence type="ECO:0000313" key="4">
    <source>
        <dbReference type="Proteomes" id="UP000611762"/>
    </source>
</evidence>
<dbReference type="InterPro" id="IPR043129">
    <property type="entry name" value="ATPase_NBD"/>
</dbReference>
<dbReference type="Pfam" id="PF02541">
    <property type="entry name" value="Ppx-GppA"/>
    <property type="match status" value="1"/>
</dbReference>
<dbReference type="Gene3D" id="3.30.420.150">
    <property type="entry name" value="Exopolyphosphatase. Domain 2"/>
    <property type="match status" value="1"/>
</dbReference>
<keyword evidence="4" id="KW-1185">Reference proteome</keyword>
<comment type="caution">
    <text evidence="3">The sequence shown here is derived from an EMBL/GenBank/DDBJ whole genome shotgun (WGS) entry which is preliminary data.</text>
</comment>
<comment type="similarity">
    <text evidence="1">Belongs to the GppA/Ppx family.</text>
</comment>
<dbReference type="SUPFAM" id="SSF53067">
    <property type="entry name" value="Actin-like ATPase domain"/>
    <property type="match status" value="2"/>
</dbReference>
<proteinExistence type="inferred from homology"/>
<dbReference type="GO" id="GO:0006357">
    <property type="term" value="P:regulation of transcription by RNA polymerase II"/>
    <property type="evidence" value="ECO:0007669"/>
    <property type="project" value="TreeGrafter"/>
</dbReference>
<dbReference type="PANTHER" id="PTHR30005:SF0">
    <property type="entry name" value="RETROGRADE REGULATION PROTEIN 2"/>
    <property type="match status" value="1"/>
</dbReference>
<gene>
    <name evidence="3" type="ORF">H8698_04805</name>
</gene>
<name>A0A926HYY8_9FIRM</name>
<feature type="domain" description="Ppx/GppA phosphatase N-terminal" evidence="2">
    <location>
        <begin position="42"/>
        <end position="291"/>
    </location>
</feature>
<reference evidence="3" key="1">
    <citation type="submission" date="2020-08" db="EMBL/GenBank/DDBJ databases">
        <title>Genome public.</title>
        <authorList>
            <person name="Liu C."/>
            <person name="Sun Q."/>
        </authorList>
    </citation>
    <scope>NUCLEOTIDE SEQUENCE</scope>
    <source>
        <strain evidence="3">H8</strain>
    </source>
</reference>
<protein>
    <recommendedName>
        <fullName evidence="2">Ppx/GppA phosphatase N-terminal domain-containing protein</fullName>
    </recommendedName>
</protein>